<dbReference type="RefSeq" id="WP_053779699.1">
    <property type="nucleotide sequence ID" value="NZ_LITU01000036.1"/>
</dbReference>
<dbReference type="PATRIC" id="fig|1705561.3.peg.631"/>
<reference evidence="2 3" key="1">
    <citation type="submission" date="2015-08" db="EMBL/GenBank/DDBJ databases">
        <title>Draft genome sequence of cellulolytic and xylanolytic Paenibacillus sp. A59, isolated from a decaying forest soil from Patagonia, Argentina.</title>
        <authorList>
            <person name="Ghio S."/>
            <person name="Caceres A.M."/>
            <person name="Talia P."/>
            <person name="Grasso D."/>
            <person name="Campos E."/>
        </authorList>
    </citation>
    <scope>NUCLEOTIDE SEQUENCE [LARGE SCALE GENOMIC DNA]</scope>
    <source>
        <strain evidence="2 3">A59</strain>
    </source>
</reference>
<dbReference type="AlphaFoldDB" id="A0A0M9BT14"/>
<organism evidence="2 3">
    <name type="scientific">Paenibacillus xylanivorans</name>
    <dbReference type="NCBI Taxonomy" id="1705561"/>
    <lineage>
        <taxon>Bacteria</taxon>
        <taxon>Bacillati</taxon>
        <taxon>Bacillota</taxon>
        <taxon>Bacilli</taxon>
        <taxon>Bacillales</taxon>
        <taxon>Paenibacillaceae</taxon>
        <taxon>Paenibacillus</taxon>
    </lineage>
</organism>
<comment type="caution">
    <text evidence="2">The sequence shown here is derived from an EMBL/GenBank/DDBJ whole genome shotgun (WGS) entry which is preliminary data.</text>
</comment>
<evidence type="ECO:0000256" key="1">
    <source>
        <dbReference type="SAM" id="Phobius"/>
    </source>
</evidence>
<protein>
    <submittedName>
        <fullName evidence="2">Uncharacterized protein</fullName>
    </submittedName>
</protein>
<keyword evidence="3" id="KW-1185">Reference proteome</keyword>
<sequence>MEGLSRRWLNAGSIDYSATMFGGKTIHWDFWSLFPYRFEESFLPTIMSVSHPVHTAMVALGLEMAVRGHRRLTNAIYALPALLFAWVILATPLITDSILCRTGL</sequence>
<keyword evidence="1" id="KW-0812">Transmembrane</keyword>
<evidence type="ECO:0000313" key="2">
    <source>
        <dbReference type="EMBL" id="KOY17572.1"/>
    </source>
</evidence>
<evidence type="ECO:0000313" key="3">
    <source>
        <dbReference type="Proteomes" id="UP000037688"/>
    </source>
</evidence>
<gene>
    <name evidence="2" type="ORF">AMS66_04745</name>
</gene>
<keyword evidence="1" id="KW-0472">Membrane</keyword>
<dbReference type="Proteomes" id="UP000037688">
    <property type="component" value="Unassembled WGS sequence"/>
</dbReference>
<proteinExistence type="predicted"/>
<dbReference type="OrthoDB" id="2986766at2"/>
<feature type="transmembrane region" description="Helical" evidence="1">
    <location>
        <begin position="74"/>
        <end position="94"/>
    </location>
</feature>
<keyword evidence="1" id="KW-1133">Transmembrane helix</keyword>
<dbReference type="EMBL" id="LITU01000036">
    <property type="protein sequence ID" value="KOY17572.1"/>
    <property type="molecule type" value="Genomic_DNA"/>
</dbReference>
<name>A0A0M9BT14_9BACL</name>
<accession>A0A0M9BT14</accession>